<accession>A0A8B6G6U5</accession>
<dbReference type="GO" id="GO:0007165">
    <property type="term" value="P:signal transduction"/>
    <property type="evidence" value="ECO:0007669"/>
    <property type="project" value="InterPro"/>
</dbReference>
<dbReference type="OrthoDB" id="6122649at2759"/>
<keyword evidence="4" id="KW-1185">Reference proteome</keyword>
<evidence type="ECO:0000313" key="3">
    <source>
        <dbReference type="EMBL" id="VDI59559.1"/>
    </source>
</evidence>
<evidence type="ECO:0000259" key="2">
    <source>
        <dbReference type="PROSITE" id="PS50104"/>
    </source>
</evidence>
<feature type="domain" description="TIR" evidence="2">
    <location>
        <begin position="467"/>
        <end position="611"/>
    </location>
</feature>
<dbReference type="AlphaFoldDB" id="A0A8B6G6U5"/>
<keyword evidence="1" id="KW-1133">Transmembrane helix</keyword>
<keyword evidence="1" id="KW-0472">Membrane</keyword>
<evidence type="ECO:0000313" key="4">
    <source>
        <dbReference type="Proteomes" id="UP000596742"/>
    </source>
</evidence>
<dbReference type="PROSITE" id="PS50104">
    <property type="entry name" value="TIR"/>
    <property type="match status" value="1"/>
</dbReference>
<sequence length="613" mass="70374">MAVKRVSTEYDTVDRNIFLSFLVRSDEDNSTISVEVLDIFRENDLVLKPLQPFERTFSWEIYRQNNSSSWTTTGCDATFDGDKLPVCRGIYYRVEGEDVDIICQINNTYGLVEVNEVNETNILSFPVFDNFRWNLGEGSGVTNVSLNELFKIKPNNISELTLRITDLTAKTFNQEITLWGLFKKIPNGILKVKFGSFIIYKQKETFQYIHVPQGYIVSLTAMPFYSFSETGEHFAIHHISSLANENFTGDNNEACSDKDKGCGPMIHVLFNMSKIGNIFNEPLFSKDITLNSIYVSTRLNESGKHTAKSYSCVCENSYGQHTYSILRNNYNASSKLSYMSEIRLPHTFVILPRGLTHYWANKYSSLKKNVKKAINKENNKWRDPWEYFADDLRIDKGINTLSQKVIVGIVLFEIPLTIGILIKLYCIVIVNRLAKTILKPKFPIPISEVLLSDVQTNIGDYVVDGIITHDIMIVASDDDYDFVVQNLIPFFRGLCYSVFFPQNDINGGQSNINSYSQAVASSKLYVVVATTNFKNDVWNNVFVLSNLILPKMYEQRCSQHRIFIIKFNDVNIPRPLRWYEHVTIADWSTRRTGEDNFKTLKNKFKSLIEELTC</sequence>
<dbReference type="InterPro" id="IPR035897">
    <property type="entry name" value="Toll_tir_struct_dom_sf"/>
</dbReference>
<protein>
    <recommendedName>
        <fullName evidence="2">TIR domain-containing protein</fullName>
    </recommendedName>
</protein>
<dbReference type="InterPro" id="IPR000157">
    <property type="entry name" value="TIR_dom"/>
</dbReference>
<dbReference type="Gene3D" id="3.40.50.10140">
    <property type="entry name" value="Toll/interleukin-1 receptor homology (TIR) domain"/>
    <property type="match status" value="1"/>
</dbReference>
<comment type="caution">
    <text evidence="3">The sequence shown here is derived from an EMBL/GenBank/DDBJ whole genome shotgun (WGS) entry which is preliminary data.</text>
</comment>
<evidence type="ECO:0000256" key="1">
    <source>
        <dbReference type="SAM" id="Phobius"/>
    </source>
</evidence>
<name>A0A8B6G6U5_MYTGA</name>
<gene>
    <name evidence="3" type="ORF">MGAL_10B079887</name>
</gene>
<keyword evidence="1" id="KW-0812">Transmembrane</keyword>
<dbReference type="EMBL" id="UYJE01007949">
    <property type="protein sequence ID" value="VDI59559.1"/>
    <property type="molecule type" value="Genomic_DNA"/>
</dbReference>
<dbReference type="SUPFAM" id="SSF52200">
    <property type="entry name" value="Toll/Interleukin receptor TIR domain"/>
    <property type="match status" value="1"/>
</dbReference>
<proteinExistence type="predicted"/>
<reference evidence="3" key="1">
    <citation type="submission" date="2018-11" db="EMBL/GenBank/DDBJ databases">
        <authorList>
            <person name="Alioto T."/>
            <person name="Alioto T."/>
        </authorList>
    </citation>
    <scope>NUCLEOTIDE SEQUENCE</scope>
</reference>
<feature type="transmembrane region" description="Helical" evidence="1">
    <location>
        <begin position="405"/>
        <end position="430"/>
    </location>
</feature>
<dbReference type="Proteomes" id="UP000596742">
    <property type="component" value="Unassembled WGS sequence"/>
</dbReference>
<organism evidence="3 4">
    <name type="scientific">Mytilus galloprovincialis</name>
    <name type="common">Mediterranean mussel</name>
    <dbReference type="NCBI Taxonomy" id="29158"/>
    <lineage>
        <taxon>Eukaryota</taxon>
        <taxon>Metazoa</taxon>
        <taxon>Spiralia</taxon>
        <taxon>Lophotrochozoa</taxon>
        <taxon>Mollusca</taxon>
        <taxon>Bivalvia</taxon>
        <taxon>Autobranchia</taxon>
        <taxon>Pteriomorphia</taxon>
        <taxon>Mytilida</taxon>
        <taxon>Mytiloidea</taxon>
        <taxon>Mytilidae</taxon>
        <taxon>Mytilinae</taxon>
        <taxon>Mytilus</taxon>
    </lineage>
</organism>